<dbReference type="PANTHER" id="PTHR24030">
    <property type="entry name" value="PROTEIN CMSS1"/>
    <property type="match status" value="1"/>
</dbReference>
<evidence type="ECO:0000313" key="5">
    <source>
        <dbReference type="Proteomes" id="UP000447873"/>
    </source>
</evidence>
<accession>A0A8H3V2V6</accession>
<dbReference type="Pfam" id="PF14617">
    <property type="entry name" value="CMS1"/>
    <property type="match status" value="1"/>
</dbReference>
<feature type="compositionally biased region" description="Basic residues" evidence="1">
    <location>
        <begin position="41"/>
        <end position="54"/>
    </location>
</feature>
<dbReference type="EMBL" id="WNWR01000391">
    <property type="protein sequence ID" value="KAE9980290.1"/>
    <property type="molecule type" value="Genomic_DNA"/>
</dbReference>
<reference evidence="2 5" key="1">
    <citation type="submission" date="2018-12" db="EMBL/GenBank/DDBJ databases">
        <title>Venturia inaequalis Genome Resource.</title>
        <authorList>
            <person name="Lichtner F.J."/>
        </authorList>
    </citation>
    <scope>NUCLEOTIDE SEQUENCE [LARGE SCALE GENOMIC DNA]</scope>
    <source>
        <strain evidence="2 5">120213</strain>
        <strain evidence="4">Bline_iso_100314</strain>
        <strain evidence="3 6">DMI_063113</strain>
    </source>
</reference>
<feature type="region of interest" description="Disordered" evidence="1">
    <location>
        <begin position="1"/>
        <end position="61"/>
    </location>
</feature>
<dbReference type="EMBL" id="WNWQ01000053">
    <property type="protein sequence ID" value="KAE9981769.1"/>
    <property type="molecule type" value="Genomic_DNA"/>
</dbReference>
<dbReference type="PANTHER" id="PTHR24030:SF0">
    <property type="entry name" value="PROTEIN CMSS1"/>
    <property type="match status" value="1"/>
</dbReference>
<dbReference type="OrthoDB" id="1929311at2759"/>
<evidence type="ECO:0000256" key="1">
    <source>
        <dbReference type="SAM" id="MobiDB-lite"/>
    </source>
</evidence>
<dbReference type="EMBL" id="WNWS01000107">
    <property type="protein sequence ID" value="KAE9980188.1"/>
    <property type="molecule type" value="Genomic_DNA"/>
</dbReference>
<organism evidence="2 5">
    <name type="scientific">Venturia inaequalis</name>
    <name type="common">Apple scab fungus</name>
    <dbReference type="NCBI Taxonomy" id="5025"/>
    <lineage>
        <taxon>Eukaryota</taxon>
        <taxon>Fungi</taxon>
        <taxon>Dikarya</taxon>
        <taxon>Ascomycota</taxon>
        <taxon>Pezizomycotina</taxon>
        <taxon>Dothideomycetes</taxon>
        <taxon>Pleosporomycetidae</taxon>
        <taxon>Venturiales</taxon>
        <taxon>Venturiaceae</taxon>
        <taxon>Venturia</taxon>
    </lineage>
</organism>
<evidence type="ECO:0000313" key="4">
    <source>
        <dbReference type="EMBL" id="KAE9981769.1"/>
    </source>
</evidence>
<proteinExistence type="predicted"/>
<protein>
    <recommendedName>
        <fullName evidence="7">Protein CMS1</fullName>
    </recommendedName>
</protein>
<gene>
    <name evidence="4" type="ORF">BLS_007004</name>
    <name evidence="3" type="ORF">EG327_006649</name>
    <name evidence="2" type="ORF">EG328_000421</name>
</gene>
<evidence type="ECO:0008006" key="7">
    <source>
        <dbReference type="Google" id="ProtNLM"/>
    </source>
</evidence>
<evidence type="ECO:0000313" key="6">
    <source>
        <dbReference type="Proteomes" id="UP000490939"/>
    </source>
</evidence>
<dbReference type="GO" id="GO:0005634">
    <property type="term" value="C:nucleus"/>
    <property type="evidence" value="ECO:0007669"/>
    <property type="project" value="TreeGrafter"/>
</dbReference>
<dbReference type="GO" id="GO:0030686">
    <property type="term" value="C:90S preribosome"/>
    <property type="evidence" value="ECO:0007669"/>
    <property type="project" value="TreeGrafter"/>
</dbReference>
<dbReference type="Gene3D" id="3.40.50.300">
    <property type="entry name" value="P-loop containing nucleotide triphosphate hydrolases"/>
    <property type="match status" value="1"/>
</dbReference>
<comment type="caution">
    <text evidence="2">The sequence shown here is derived from an EMBL/GenBank/DDBJ whole genome shotgun (WGS) entry which is preliminary data.</text>
</comment>
<evidence type="ECO:0000313" key="2">
    <source>
        <dbReference type="EMBL" id="KAE9980188.1"/>
    </source>
</evidence>
<sequence>MSDEESGNGVPLIEPLYRSLSPSDRDSGKRKRDDEDDGKKTAKKKKKKNFKKKVPKDINDDDLDEKLGLNLAIGRMDGQLLVDHVAQRTKRFEPELSTVEMEDRYLPANAVLDTSSWEESRTLENLPKFLQHFAKPKEKLNAPATDKGSPHTIVIALSGIRAAEVTRALKSFSSKEGAVTKLFAKHIKLAEAIETCKKTRMPMGVGTPQRILELFEDGALSANHLKRVVIDASHIDAKKRGILDMKELQPPLMRLLNQAALRLRYGKKDTQIIFY</sequence>
<dbReference type="InterPro" id="IPR032704">
    <property type="entry name" value="Cms1"/>
</dbReference>
<dbReference type="Proteomes" id="UP000433883">
    <property type="component" value="Unassembled WGS sequence"/>
</dbReference>
<dbReference type="AlphaFoldDB" id="A0A8H3V2V6"/>
<name>A0A8H3V2V6_VENIN</name>
<keyword evidence="6" id="KW-1185">Reference proteome</keyword>
<dbReference type="InterPro" id="IPR027417">
    <property type="entry name" value="P-loop_NTPase"/>
</dbReference>
<feature type="compositionally biased region" description="Basic and acidic residues" evidence="1">
    <location>
        <begin position="23"/>
        <end position="40"/>
    </location>
</feature>
<dbReference type="Proteomes" id="UP000490939">
    <property type="component" value="Unassembled WGS sequence"/>
</dbReference>
<evidence type="ECO:0000313" key="3">
    <source>
        <dbReference type="EMBL" id="KAE9980290.1"/>
    </source>
</evidence>
<dbReference type="Proteomes" id="UP000447873">
    <property type="component" value="Unassembled WGS sequence"/>
</dbReference>